<dbReference type="InterPro" id="IPR014004">
    <property type="entry name" value="Transpt-assoc_nodulatn_dom_bac"/>
</dbReference>
<dbReference type="SMART" id="SM00749">
    <property type="entry name" value="BON"/>
    <property type="match status" value="2"/>
</dbReference>
<name>A0A2T4UPQ9_9MICO</name>
<keyword evidence="1" id="KW-0732">Signal</keyword>
<dbReference type="InterPro" id="IPR007055">
    <property type="entry name" value="BON_dom"/>
</dbReference>
<reference evidence="3 4" key="1">
    <citation type="submission" date="2018-03" db="EMBL/GenBank/DDBJ databases">
        <title>Bacteriophage NCPPB3778 and a type I-E CRISPR drive the evolution of the US Biological Select Agent, Rathayibacter toxicus.</title>
        <authorList>
            <person name="Davis E.W.II."/>
            <person name="Tabima J.F."/>
            <person name="Weisberg A.J."/>
            <person name="Dantas Lopes L."/>
            <person name="Wiseman M.S."/>
            <person name="Wiseman M.S."/>
            <person name="Pupko T."/>
            <person name="Belcher M.S."/>
            <person name="Sechler A.J."/>
            <person name="Tancos M.A."/>
            <person name="Schroeder B.K."/>
            <person name="Murray T.D."/>
            <person name="Luster D.G."/>
            <person name="Schneider W.L."/>
            <person name="Rogers E."/>
            <person name="Andreote F.D."/>
            <person name="Grunwald N.J."/>
            <person name="Putnam M.L."/>
            <person name="Chang J.H."/>
        </authorList>
    </citation>
    <scope>NUCLEOTIDE SEQUENCE [LARGE SCALE GENOMIC DNA]</scope>
    <source>
        <strain evidence="3 4">DSM 15933</strain>
    </source>
</reference>
<accession>A0A2T4UPQ9</accession>
<evidence type="ECO:0000256" key="1">
    <source>
        <dbReference type="ARBA" id="ARBA00022729"/>
    </source>
</evidence>
<keyword evidence="4" id="KW-1185">Reference proteome</keyword>
<comment type="caution">
    <text evidence="3">The sequence shown here is derived from an EMBL/GenBank/DDBJ whole genome shotgun (WGS) entry which is preliminary data.</text>
</comment>
<evidence type="ECO:0000259" key="2">
    <source>
        <dbReference type="PROSITE" id="PS50914"/>
    </source>
</evidence>
<dbReference type="RefSeq" id="WP_107573385.1">
    <property type="nucleotide sequence ID" value="NZ_PZPL01000001.1"/>
</dbReference>
<evidence type="ECO:0000313" key="4">
    <source>
        <dbReference type="Proteomes" id="UP000241085"/>
    </source>
</evidence>
<feature type="domain" description="BON" evidence="2">
    <location>
        <begin position="154"/>
        <end position="222"/>
    </location>
</feature>
<dbReference type="InterPro" id="IPR051686">
    <property type="entry name" value="Lipoprotein_DolP"/>
</dbReference>
<dbReference type="Pfam" id="PF04972">
    <property type="entry name" value="BON"/>
    <property type="match status" value="3"/>
</dbReference>
<proteinExistence type="predicted"/>
<gene>
    <name evidence="3" type="ORF">C1I63_00655</name>
</gene>
<protein>
    <submittedName>
        <fullName evidence="3">Transporter</fullName>
    </submittedName>
</protein>
<dbReference type="Gene3D" id="3.30.1340.30">
    <property type="match status" value="3"/>
</dbReference>
<sequence length="223" mass="23896">MTLAAPARTDHQIQLAVQDELNWTPDVDAATIGVAVDHGAVTLSGETPTYLERLHACTAALRVHGVRTLVDELTVHSARSASISDGDFAESVQTALTSGRFIPETVTAEIHGRSVVLAGEVHWDFERQSARDALAHVPGIKDVLSMITLRARPSAADALVRISDALVRDATVDAGRIKAHLDGTRLVLSGTVSSWPERRAAERAAWSSPSITHLQNDIVVSSY</sequence>
<feature type="domain" description="BON" evidence="2">
    <location>
        <begin position="84"/>
        <end position="151"/>
    </location>
</feature>
<dbReference type="EMBL" id="PZPL01000001">
    <property type="protein sequence ID" value="PTL71513.1"/>
    <property type="molecule type" value="Genomic_DNA"/>
</dbReference>
<dbReference type="PANTHER" id="PTHR34606">
    <property type="entry name" value="BON DOMAIN-CONTAINING PROTEIN"/>
    <property type="match status" value="1"/>
</dbReference>
<evidence type="ECO:0000313" key="3">
    <source>
        <dbReference type="EMBL" id="PTL71513.1"/>
    </source>
</evidence>
<dbReference type="PROSITE" id="PS50914">
    <property type="entry name" value="BON"/>
    <property type="match status" value="3"/>
</dbReference>
<organism evidence="3 4">
    <name type="scientific">Rathayibacter caricis DSM 15933</name>
    <dbReference type="NCBI Taxonomy" id="1328867"/>
    <lineage>
        <taxon>Bacteria</taxon>
        <taxon>Bacillati</taxon>
        <taxon>Actinomycetota</taxon>
        <taxon>Actinomycetes</taxon>
        <taxon>Micrococcales</taxon>
        <taxon>Microbacteriaceae</taxon>
        <taxon>Rathayibacter</taxon>
    </lineage>
</organism>
<dbReference type="PANTHER" id="PTHR34606:SF4">
    <property type="entry name" value="OUTER MEMBRANE LIPOPROTEIN DOLP"/>
    <property type="match status" value="1"/>
</dbReference>
<dbReference type="AlphaFoldDB" id="A0A2T4UPQ9"/>
<feature type="domain" description="BON" evidence="2">
    <location>
        <begin position="9"/>
        <end position="77"/>
    </location>
</feature>
<dbReference type="Proteomes" id="UP000241085">
    <property type="component" value="Unassembled WGS sequence"/>
</dbReference>